<comment type="subunit">
    <text evidence="13">Component of the cytochrome c oxidase (complex IV, CIV), a multisubunit enzyme composed of a catalytic core of 3 subunits and several supernumerary subunits. The complex exists as a monomer or a dimer and forms supercomplexes (SCs) in the inner mitochondrial membrane with ubiquinol-cytochrome c oxidoreductase (cytochrome b-c1 complex, complex III, CIII).</text>
</comment>
<evidence type="ECO:0000256" key="13">
    <source>
        <dbReference type="RuleBase" id="RU368103"/>
    </source>
</evidence>
<keyword evidence="11 13" id="KW-0472">Membrane</keyword>
<dbReference type="InterPro" id="IPR036545">
    <property type="entry name" value="Cyt_c_oxidase_su5A/6_sf"/>
</dbReference>
<keyword evidence="9 13" id="KW-0408">Iron</keyword>
<keyword evidence="6 13" id="KW-0479">Metal-binding</keyword>
<dbReference type="Gene3D" id="1.25.40.40">
    <property type="entry name" value="Cytochrome c oxidase, subunit Va/VI"/>
    <property type="match status" value="1"/>
</dbReference>
<evidence type="ECO:0000256" key="5">
    <source>
        <dbReference type="ARBA" id="ARBA00022617"/>
    </source>
</evidence>
<comment type="pathway">
    <text evidence="2 13">Energy metabolism; oxidative phosphorylation.</text>
</comment>
<keyword evidence="8 13" id="KW-0809">Transit peptide</keyword>
<evidence type="ECO:0000256" key="6">
    <source>
        <dbReference type="ARBA" id="ARBA00022723"/>
    </source>
</evidence>
<evidence type="ECO:0000313" key="14">
    <source>
        <dbReference type="EMBL" id="UPQ44817.1"/>
    </source>
</evidence>
<dbReference type="EMBL" id="MW416013">
    <property type="protein sequence ID" value="UPQ44817.1"/>
    <property type="molecule type" value="mRNA"/>
</dbReference>
<keyword evidence="10 13" id="KW-0496">Mitochondrion</keyword>
<evidence type="ECO:0000256" key="12">
    <source>
        <dbReference type="ARBA" id="ARBA00031049"/>
    </source>
</evidence>
<keyword evidence="5 13" id="KW-0349">Heme</keyword>
<evidence type="ECO:0000256" key="1">
    <source>
        <dbReference type="ARBA" id="ARBA00004443"/>
    </source>
</evidence>
<evidence type="ECO:0000256" key="2">
    <source>
        <dbReference type="ARBA" id="ARBA00004673"/>
    </source>
</evidence>
<comment type="subcellular location">
    <subcellularLocation>
        <location evidence="1 13">Mitochondrion inner membrane</location>
        <topology evidence="1 13">Peripheral membrane protein</topology>
        <orientation evidence="1 13">Matrix side</orientation>
    </subcellularLocation>
</comment>
<accession>A0A8U0DA81</accession>
<dbReference type="GO" id="GO:0005743">
    <property type="term" value="C:mitochondrial inner membrane"/>
    <property type="evidence" value="ECO:0007669"/>
    <property type="project" value="UniProtKB-SubCell"/>
</dbReference>
<protein>
    <recommendedName>
        <fullName evidence="4 13">Cytochrome c oxidase subunit 5A, mitochondrial</fullName>
    </recommendedName>
    <alternativeName>
        <fullName evidence="12 13">Cytochrome c oxidase polypeptide Va</fullName>
    </alternativeName>
</protein>
<dbReference type="SMR" id="A0A8U0DA81"/>
<evidence type="ECO:0000256" key="11">
    <source>
        <dbReference type="ARBA" id="ARBA00023136"/>
    </source>
</evidence>
<dbReference type="GO" id="GO:0006123">
    <property type="term" value="P:mitochondrial electron transport, cytochrome c to oxygen"/>
    <property type="evidence" value="ECO:0007669"/>
    <property type="project" value="UniProtKB-UniRule"/>
</dbReference>
<comment type="similarity">
    <text evidence="3 13">Belongs to the cytochrome c oxidase subunit 5A family.</text>
</comment>
<evidence type="ECO:0000256" key="9">
    <source>
        <dbReference type="ARBA" id="ARBA00023004"/>
    </source>
</evidence>
<dbReference type="GO" id="GO:0046872">
    <property type="term" value="F:metal ion binding"/>
    <property type="evidence" value="ECO:0007669"/>
    <property type="project" value="UniProtKB-UniRule"/>
</dbReference>
<dbReference type="SUPFAM" id="SSF48479">
    <property type="entry name" value="Cytochrome c oxidase subunit E"/>
    <property type="match status" value="1"/>
</dbReference>
<comment type="function">
    <text evidence="13">Component of the cytochrome c oxidase, the last enzyme in the mitochondrial electron transport chain which drives oxidative phosphorylation. The respiratory chain contains 3 multisubunit complexes succinate dehydrogenase (complex II, CII), ubiquinol-cytochrome c oxidoreductase (cytochrome b-c1 complex, complex III, CIII) and cytochrome c oxidase (complex IV, CIV), that cooperate to transfer electrons derived from NADH and succinate to molecular oxygen, creating an electrochemical gradient over the inner membrane that drives transmembrane transport and the ATP synthase. Cytochrome c oxidase is the component of the respiratory chain that catalyzes the reduction of oxygen to water. Electrons originating from reduced cytochrome c in the intermembrane space (IMS) are transferred via the dinuclear copper A center (CU(A)) of subunit 2 and heme A of subunit 1 to the active site in subunit 1, a binuclear center (BNC) formed by heme A3 and copper B (CU(B)). The BNC reduces molecular oxygen to 2 water molecules using 4 electrons from cytochrome c in the IMS and 4 protons from the mitochondrial matrix.</text>
</comment>
<dbReference type="GO" id="GO:0045277">
    <property type="term" value="C:respiratory chain complex IV"/>
    <property type="evidence" value="ECO:0007669"/>
    <property type="project" value="UniProtKB-UniRule"/>
</dbReference>
<dbReference type="PANTHER" id="PTHR14200:SF11">
    <property type="entry name" value="CYTOCHROME C OXIDASE SUBUNIT 5A, MITOCHONDRIAL"/>
    <property type="match status" value="1"/>
</dbReference>
<dbReference type="PANTHER" id="PTHR14200">
    <property type="entry name" value="CYTOCHROME C OXIDASE POLYPEPTIDE"/>
    <property type="match status" value="1"/>
</dbReference>
<evidence type="ECO:0000256" key="7">
    <source>
        <dbReference type="ARBA" id="ARBA00022792"/>
    </source>
</evidence>
<evidence type="ECO:0000256" key="10">
    <source>
        <dbReference type="ARBA" id="ARBA00023128"/>
    </source>
</evidence>
<sequence>MINFPTFQMFLSRRIANSVFRQVSRIITTAPRAMSHKIEDPDQLNAKYVKYFNRCNIDAWQVRKGMNDILGYDFVPDPPVIIAALRACRRVNDYAISIRFLEAIKDKCGSQVDLIYPYIACEIRPTLKLLGCDLPETLGYHKPELFTESVFDM</sequence>
<reference evidence="14" key="1">
    <citation type="submission" date="2020-12" db="EMBL/GenBank/DDBJ databases">
        <authorList>
            <person name="Tian X."/>
        </authorList>
    </citation>
    <scope>NUCLEOTIDE SEQUENCE</scope>
</reference>
<name>A0A8U0DA81_9CUCU</name>
<keyword evidence="7 13" id="KW-0999">Mitochondrion inner membrane</keyword>
<dbReference type="AlphaFoldDB" id="A0A8U0DA81"/>
<proteinExistence type="evidence at transcript level"/>
<dbReference type="CDD" id="cd00923">
    <property type="entry name" value="Cyt_c_Oxidase_Va"/>
    <property type="match status" value="1"/>
</dbReference>
<evidence type="ECO:0000256" key="3">
    <source>
        <dbReference type="ARBA" id="ARBA00007972"/>
    </source>
</evidence>
<evidence type="ECO:0000256" key="4">
    <source>
        <dbReference type="ARBA" id="ARBA00021968"/>
    </source>
</evidence>
<organism evidence="14">
    <name type="scientific">Epicauta chinensis</name>
    <dbReference type="NCBI Taxonomy" id="941254"/>
    <lineage>
        <taxon>Eukaryota</taxon>
        <taxon>Metazoa</taxon>
        <taxon>Ecdysozoa</taxon>
        <taxon>Arthropoda</taxon>
        <taxon>Hexapoda</taxon>
        <taxon>Insecta</taxon>
        <taxon>Pterygota</taxon>
        <taxon>Neoptera</taxon>
        <taxon>Endopterygota</taxon>
        <taxon>Coleoptera</taxon>
        <taxon>Polyphaga</taxon>
        <taxon>Cucujiformia</taxon>
        <taxon>Meloidae</taxon>
        <taxon>Meloinae</taxon>
        <taxon>Epicauta</taxon>
    </lineage>
</organism>
<dbReference type="Pfam" id="PF02284">
    <property type="entry name" value="COX5A"/>
    <property type="match status" value="1"/>
</dbReference>
<dbReference type="InterPro" id="IPR003204">
    <property type="entry name" value="Cyt_c_oxidase_su5A/6"/>
</dbReference>
<evidence type="ECO:0000256" key="8">
    <source>
        <dbReference type="ARBA" id="ARBA00022946"/>
    </source>
</evidence>